<dbReference type="AlphaFoldDB" id="A0A1H0ZQB8"/>
<evidence type="ECO:0000313" key="2">
    <source>
        <dbReference type="EMBL" id="SDQ29559.1"/>
    </source>
</evidence>
<sequence>MATHTFTIPKDSLTKSQLVILEYIYSNIETIPFLSITELSNELGISDATITRFSKKVGYPSFKEMKMAIFSDIQVSPAKKLQNSFEEGDLNAKDNLLIFKEIQHLIETVSHLDMQTLNQAIHLLLKAKKIYVFAKGAAKSPADLLVFRLNRFDLDIQLVTASGSELFEKLNNLSQEDAIVLFGFGSVPREIKLVEDYGKKIKVPILSFADRHYNSTSEEGVTTFFVARGLPDDYHSMTSVVALIDTLIVEMAKQMPEEKKQQLENLFSLKEEYKHTIPR</sequence>
<dbReference type="InterPro" id="IPR000281">
    <property type="entry name" value="HTH_RpiR"/>
</dbReference>
<dbReference type="Proteomes" id="UP000199481">
    <property type="component" value="Unassembled WGS sequence"/>
</dbReference>
<dbReference type="SUPFAM" id="SSF46689">
    <property type="entry name" value="Homeodomain-like"/>
    <property type="match status" value="1"/>
</dbReference>
<dbReference type="InterPro" id="IPR035472">
    <property type="entry name" value="RpiR-like_SIS"/>
</dbReference>
<dbReference type="PANTHER" id="PTHR30514">
    <property type="entry name" value="GLUCOKINASE"/>
    <property type="match status" value="1"/>
</dbReference>
<dbReference type="EMBL" id="FNJW01000008">
    <property type="protein sequence ID" value="SDQ29559.1"/>
    <property type="molecule type" value="Genomic_DNA"/>
</dbReference>
<proteinExistence type="predicted"/>
<name>A0A1H0ZQB8_9LACT</name>
<accession>A0A1H0ZQB8</accession>
<dbReference type="PANTHER" id="PTHR30514:SF18">
    <property type="entry name" value="RPIR-FAMILY TRANSCRIPTIONAL REGULATOR"/>
    <property type="match status" value="1"/>
</dbReference>
<dbReference type="SUPFAM" id="SSF53697">
    <property type="entry name" value="SIS domain"/>
    <property type="match status" value="1"/>
</dbReference>
<keyword evidence="3" id="KW-1185">Reference proteome</keyword>
<reference evidence="3" key="1">
    <citation type="submission" date="2016-10" db="EMBL/GenBank/DDBJ databases">
        <authorList>
            <person name="Varghese N."/>
            <person name="Submissions S."/>
        </authorList>
    </citation>
    <scope>NUCLEOTIDE SEQUENCE [LARGE SCALE GENOMIC DNA]</scope>
    <source>
        <strain evidence="3">MPL-11</strain>
    </source>
</reference>
<organism evidence="2 3">
    <name type="scientific">Carnobacterium viridans</name>
    <dbReference type="NCBI Taxonomy" id="174587"/>
    <lineage>
        <taxon>Bacteria</taxon>
        <taxon>Bacillati</taxon>
        <taxon>Bacillota</taxon>
        <taxon>Bacilli</taxon>
        <taxon>Lactobacillales</taxon>
        <taxon>Carnobacteriaceae</taxon>
        <taxon>Carnobacterium</taxon>
    </lineage>
</organism>
<dbReference type="InterPro" id="IPR047640">
    <property type="entry name" value="RpiR-like"/>
</dbReference>
<protein>
    <submittedName>
        <fullName evidence="2">DNA-binding transcriptional regulator, MurR/RpiR family, contains HTH and SIS domains</fullName>
    </submittedName>
</protein>
<dbReference type="Pfam" id="PF01418">
    <property type="entry name" value="HTH_6"/>
    <property type="match status" value="1"/>
</dbReference>
<dbReference type="GO" id="GO:0003700">
    <property type="term" value="F:DNA-binding transcription factor activity"/>
    <property type="evidence" value="ECO:0007669"/>
    <property type="project" value="InterPro"/>
</dbReference>
<dbReference type="InterPro" id="IPR036388">
    <property type="entry name" value="WH-like_DNA-bd_sf"/>
</dbReference>
<dbReference type="PROSITE" id="PS51071">
    <property type="entry name" value="HTH_RPIR"/>
    <property type="match status" value="1"/>
</dbReference>
<feature type="domain" description="HTH rpiR-type" evidence="1">
    <location>
        <begin position="1"/>
        <end position="76"/>
    </location>
</feature>
<dbReference type="CDD" id="cd05013">
    <property type="entry name" value="SIS_RpiR"/>
    <property type="match status" value="1"/>
</dbReference>
<dbReference type="Gene3D" id="3.40.50.10490">
    <property type="entry name" value="Glucose-6-phosphate isomerase like protein, domain 1"/>
    <property type="match status" value="1"/>
</dbReference>
<dbReference type="GO" id="GO:0003677">
    <property type="term" value="F:DNA binding"/>
    <property type="evidence" value="ECO:0007669"/>
    <property type="project" value="UniProtKB-KW"/>
</dbReference>
<dbReference type="RefSeq" id="WP_089977095.1">
    <property type="nucleotide sequence ID" value="NZ_CP084916.1"/>
</dbReference>
<dbReference type="OrthoDB" id="1648815at2"/>
<gene>
    <name evidence="2" type="ORF">SAMN04487752_1653</name>
</gene>
<dbReference type="GO" id="GO:1901135">
    <property type="term" value="P:carbohydrate derivative metabolic process"/>
    <property type="evidence" value="ECO:0007669"/>
    <property type="project" value="InterPro"/>
</dbReference>
<evidence type="ECO:0000259" key="1">
    <source>
        <dbReference type="PROSITE" id="PS51071"/>
    </source>
</evidence>
<dbReference type="InterPro" id="IPR046348">
    <property type="entry name" value="SIS_dom_sf"/>
</dbReference>
<dbReference type="InterPro" id="IPR009057">
    <property type="entry name" value="Homeodomain-like_sf"/>
</dbReference>
<keyword evidence="2" id="KW-0238">DNA-binding</keyword>
<dbReference type="Gene3D" id="1.10.10.10">
    <property type="entry name" value="Winged helix-like DNA-binding domain superfamily/Winged helix DNA-binding domain"/>
    <property type="match status" value="1"/>
</dbReference>
<evidence type="ECO:0000313" key="3">
    <source>
        <dbReference type="Proteomes" id="UP000199481"/>
    </source>
</evidence>
<dbReference type="GO" id="GO:0097367">
    <property type="term" value="F:carbohydrate derivative binding"/>
    <property type="evidence" value="ECO:0007669"/>
    <property type="project" value="InterPro"/>
</dbReference>